<dbReference type="GO" id="GO:0008360">
    <property type="term" value="P:regulation of cell shape"/>
    <property type="evidence" value="ECO:0007669"/>
    <property type="project" value="UniProtKB-KW"/>
</dbReference>
<evidence type="ECO:0000313" key="8">
    <source>
        <dbReference type="EMBL" id="THB60525.1"/>
    </source>
</evidence>
<name>A0A4S3B761_9ENTE</name>
<evidence type="ECO:0000256" key="3">
    <source>
        <dbReference type="ARBA" id="ARBA00022960"/>
    </source>
</evidence>
<evidence type="ECO:0000259" key="7">
    <source>
        <dbReference type="Pfam" id="PF04085"/>
    </source>
</evidence>
<dbReference type="Gene3D" id="2.40.10.340">
    <property type="entry name" value="Rod shape-determining protein MreC, domain 1"/>
    <property type="match status" value="1"/>
</dbReference>
<keyword evidence="9" id="KW-1185">Reference proteome</keyword>
<gene>
    <name evidence="8" type="primary">mreC</name>
    <name evidence="8" type="ORF">ESZ54_09885</name>
</gene>
<dbReference type="NCBIfam" id="TIGR00219">
    <property type="entry name" value="mreC"/>
    <property type="match status" value="1"/>
</dbReference>
<dbReference type="PANTHER" id="PTHR34138">
    <property type="entry name" value="CELL SHAPE-DETERMINING PROTEIN MREC"/>
    <property type="match status" value="1"/>
</dbReference>
<organism evidence="8 9">
    <name type="scientific">Vagococcus silagei</name>
    <dbReference type="NCBI Taxonomy" id="2508885"/>
    <lineage>
        <taxon>Bacteria</taxon>
        <taxon>Bacillati</taxon>
        <taxon>Bacillota</taxon>
        <taxon>Bacilli</taxon>
        <taxon>Lactobacillales</taxon>
        <taxon>Enterococcaceae</taxon>
        <taxon>Vagococcus</taxon>
    </lineage>
</organism>
<dbReference type="Gene3D" id="2.40.10.350">
    <property type="entry name" value="Rod shape-determining protein MreC, domain 2"/>
    <property type="match status" value="1"/>
</dbReference>
<evidence type="ECO:0000256" key="4">
    <source>
        <dbReference type="ARBA" id="ARBA00032089"/>
    </source>
</evidence>
<dbReference type="PANTHER" id="PTHR34138:SF1">
    <property type="entry name" value="CELL SHAPE-DETERMINING PROTEIN MREC"/>
    <property type="match status" value="1"/>
</dbReference>
<dbReference type="InterPro" id="IPR007221">
    <property type="entry name" value="MreC"/>
</dbReference>
<evidence type="ECO:0000313" key="9">
    <source>
        <dbReference type="Proteomes" id="UP000310506"/>
    </source>
</evidence>
<protein>
    <recommendedName>
        <fullName evidence="2 5">Cell shape-determining protein MreC</fullName>
    </recommendedName>
    <alternativeName>
        <fullName evidence="4 5">Cell shape protein MreC</fullName>
    </alternativeName>
</protein>
<evidence type="ECO:0000256" key="2">
    <source>
        <dbReference type="ARBA" id="ARBA00013855"/>
    </source>
</evidence>
<comment type="caution">
    <text evidence="8">The sequence shown here is derived from an EMBL/GenBank/DDBJ whole genome shotgun (WGS) entry which is preliminary data.</text>
</comment>
<dbReference type="RefSeq" id="WP_136137516.1">
    <property type="nucleotide sequence ID" value="NZ_SDGV01000022.1"/>
</dbReference>
<dbReference type="Proteomes" id="UP000310506">
    <property type="component" value="Unassembled WGS sequence"/>
</dbReference>
<evidence type="ECO:0000256" key="5">
    <source>
        <dbReference type="PIRNR" id="PIRNR038471"/>
    </source>
</evidence>
<dbReference type="OrthoDB" id="9792313at2"/>
<dbReference type="Pfam" id="PF04085">
    <property type="entry name" value="MreC"/>
    <property type="match status" value="1"/>
</dbReference>
<dbReference type="GO" id="GO:0005886">
    <property type="term" value="C:plasma membrane"/>
    <property type="evidence" value="ECO:0007669"/>
    <property type="project" value="TreeGrafter"/>
</dbReference>
<accession>A0A4S3B761</accession>
<dbReference type="CDD" id="cd14686">
    <property type="entry name" value="bZIP"/>
    <property type="match status" value="1"/>
</dbReference>
<feature type="coiled-coil region" evidence="6">
    <location>
        <begin position="89"/>
        <end position="116"/>
    </location>
</feature>
<comment type="function">
    <text evidence="5">Involved in formation and maintenance of cell shape.</text>
</comment>
<dbReference type="PIRSF" id="PIRSF038471">
    <property type="entry name" value="MreC"/>
    <property type="match status" value="1"/>
</dbReference>
<sequence length="286" mass="31119">MKKFNSSKNIIIALIILIAVVSLVSVSAMQRDKKKQSLPGQSQVNGAITTIDHIILAPVKGVENSVKAVVNLFSTYTENDRLKKRIDHNAMLETEIANYKRENEKLKQQLELNSTLSNYEAVNASVVNRSPDSWQDVLVINKGTKDGVAVNMAVMGDKGLIGRVIIAEKNSSKVELLTTVNQNTNHFPVMITSEGNKAAYGLMNAYNSKTHTLTVTQLTTTKDIKKGDRVSTSGLGSNSPKGLLVGEVKEIKKSKTGLHDEILVTPIADIYDVGTVTVIKKMAGND</sequence>
<dbReference type="InterPro" id="IPR042175">
    <property type="entry name" value="Cell/Rod_MreC_2"/>
</dbReference>
<proteinExistence type="inferred from homology"/>
<evidence type="ECO:0000256" key="1">
    <source>
        <dbReference type="ARBA" id="ARBA00009369"/>
    </source>
</evidence>
<feature type="domain" description="Rod shape-determining protein MreC beta-barrel core" evidence="7">
    <location>
        <begin position="126"/>
        <end position="280"/>
    </location>
</feature>
<dbReference type="InterPro" id="IPR042177">
    <property type="entry name" value="Cell/Rod_1"/>
</dbReference>
<dbReference type="InterPro" id="IPR055342">
    <property type="entry name" value="MreC_beta-barrel_core"/>
</dbReference>
<dbReference type="AlphaFoldDB" id="A0A4S3B761"/>
<reference evidence="8 9" key="1">
    <citation type="submission" date="2019-01" db="EMBL/GenBank/DDBJ databases">
        <title>Vagococcus silagei sp. nov. isolated from brewer's grain.</title>
        <authorList>
            <person name="Guu J.-R."/>
        </authorList>
    </citation>
    <scope>NUCLEOTIDE SEQUENCE [LARGE SCALE GENOMIC DNA]</scope>
    <source>
        <strain evidence="8 9">2B-2</strain>
    </source>
</reference>
<keyword evidence="6" id="KW-0175">Coiled coil</keyword>
<evidence type="ECO:0000256" key="6">
    <source>
        <dbReference type="SAM" id="Coils"/>
    </source>
</evidence>
<dbReference type="EMBL" id="SDGV01000022">
    <property type="protein sequence ID" value="THB60525.1"/>
    <property type="molecule type" value="Genomic_DNA"/>
</dbReference>
<comment type="similarity">
    <text evidence="1 5">Belongs to the MreC family.</text>
</comment>
<keyword evidence="3 5" id="KW-0133">Cell shape</keyword>